<organism evidence="15 16">
    <name type="scientific">Sphaerulina musiva (strain SO2202)</name>
    <name type="common">Poplar stem canker fungus</name>
    <name type="synonym">Septoria musiva</name>
    <dbReference type="NCBI Taxonomy" id="692275"/>
    <lineage>
        <taxon>Eukaryota</taxon>
        <taxon>Fungi</taxon>
        <taxon>Dikarya</taxon>
        <taxon>Ascomycota</taxon>
        <taxon>Pezizomycotina</taxon>
        <taxon>Dothideomycetes</taxon>
        <taxon>Dothideomycetidae</taxon>
        <taxon>Mycosphaerellales</taxon>
        <taxon>Mycosphaerellaceae</taxon>
        <taxon>Sphaerulina</taxon>
    </lineage>
</organism>
<evidence type="ECO:0000256" key="8">
    <source>
        <dbReference type="ARBA" id="ARBA00022832"/>
    </source>
</evidence>
<dbReference type="SUPFAM" id="SSF48113">
    <property type="entry name" value="Heme-dependent peroxidases"/>
    <property type="match status" value="1"/>
</dbReference>
<evidence type="ECO:0000256" key="13">
    <source>
        <dbReference type="ARBA" id="ARBA00023160"/>
    </source>
</evidence>
<dbReference type="GO" id="GO:0031408">
    <property type="term" value="P:oxylipin biosynthetic process"/>
    <property type="evidence" value="ECO:0007669"/>
    <property type="project" value="UniProtKB-KW"/>
</dbReference>
<keyword evidence="16" id="KW-1185">Reference proteome</keyword>
<evidence type="ECO:0000256" key="10">
    <source>
        <dbReference type="ARBA" id="ARBA00023002"/>
    </source>
</evidence>
<dbReference type="OMA" id="ANWWGIV"/>
<keyword evidence="8" id="KW-0276">Fatty acid metabolism</keyword>
<dbReference type="InterPro" id="IPR010255">
    <property type="entry name" value="Haem_peroxidase_sf"/>
</dbReference>
<sequence>MESPNFKPSLFDTIFIAIFHVVNLYIPWHRLPGLIGAFNLSFLRVELRQYNLHDGYASADHQGKLGDITGLNKRYIGTRNSDGTDNSLELRKMGCAGMRFGRSFNRKYCQKPTEDELWNPSPREVSLAFMAREPQDFKPATTLNLLAAAWIQFQVHDWFNHEDVSNDIAYDIPLRKSDPWPADHMKLFQTKPDTVLDPSDELCPGYRNANTAWWDGSQIYGSSESVTLSLRNNRPNGKLVLERVGTEDRFLPRDSDGTPKVGFSDNWWLGVELLHTLFALEHNAICDKIQQAHPEWTGGQVFDKARIVNCALMAKIHTVEWTPAILAHPALQIGMHANWWGIVGEQLTKAVGRVSKTSEDISGIPGSGVDHHGIPYSLTEEFVSVYRMHSLIPDNIALFGAVSGKHISTIPTEDVIFHKSLDAIKAGASFADAFYSFGINYPGAITNNNYPKVLQRLPTPDGQLRDMGTVDILRDRERGVPRYTAFRRLLRMSVPKTFEELTGGNKELAVKLSKVYGGDIDKVDTLVGSHSEPLVEGFGFSDTAFRIFIVMASRRLKSDRFIAGAWNAEMYTREGFDWVQNTTMSDVLERHFPELKALLPKKTNVFAPWDKLPESKAYPGMETNAPPS</sequence>
<proteinExistence type="predicted"/>
<dbReference type="InterPro" id="IPR037120">
    <property type="entry name" value="Haem_peroxidase_sf_animal"/>
</dbReference>
<dbReference type="InterPro" id="IPR034815">
    <property type="entry name" value="A_dioxygenase"/>
</dbReference>
<accession>M3D8K3</accession>
<dbReference type="eggNOG" id="KOG2408">
    <property type="taxonomic scope" value="Eukaryota"/>
</dbReference>
<dbReference type="InterPro" id="IPR019791">
    <property type="entry name" value="Haem_peroxidase_animal"/>
</dbReference>
<evidence type="ECO:0000256" key="7">
    <source>
        <dbReference type="ARBA" id="ARBA00022821"/>
    </source>
</evidence>
<keyword evidence="6" id="KW-0925">Oxylipin biosynthesis</keyword>
<evidence type="ECO:0000256" key="5">
    <source>
        <dbReference type="ARBA" id="ARBA00022723"/>
    </source>
</evidence>
<evidence type="ECO:0000256" key="1">
    <source>
        <dbReference type="ARBA" id="ARBA00001913"/>
    </source>
</evidence>
<evidence type="ECO:0000256" key="9">
    <source>
        <dbReference type="ARBA" id="ARBA00022964"/>
    </source>
</evidence>
<dbReference type="PANTHER" id="PTHR11903">
    <property type="entry name" value="PROSTAGLANDIN G/H SYNTHASE"/>
    <property type="match status" value="1"/>
</dbReference>
<dbReference type="Pfam" id="PF03098">
    <property type="entry name" value="An_peroxidase"/>
    <property type="match status" value="1"/>
</dbReference>
<dbReference type="GO" id="GO:0006952">
    <property type="term" value="P:defense response"/>
    <property type="evidence" value="ECO:0007669"/>
    <property type="project" value="UniProtKB-KW"/>
</dbReference>
<keyword evidence="7" id="KW-0611">Plant defense</keyword>
<evidence type="ECO:0000256" key="11">
    <source>
        <dbReference type="ARBA" id="ARBA00023004"/>
    </source>
</evidence>
<evidence type="ECO:0000256" key="14">
    <source>
        <dbReference type="PIRSR" id="PIRSR619791-2"/>
    </source>
</evidence>
<dbReference type="GeneID" id="27906749"/>
<dbReference type="CDD" id="cd09818">
    <property type="entry name" value="PIOX_like"/>
    <property type="match status" value="1"/>
</dbReference>
<keyword evidence="10" id="KW-0560">Oxidoreductase</keyword>
<comment type="cofactor">
    <cofactor evidence="1">
        <name>Ca(2+)</name>
        <dbReference type="ChEBI" id="CHEBI:29108"/>
    </cofactor>
</comment>
<keyword evidence="9" id="KW-0223">Dioxygenase</keyword>
<dbReference type="InterPro" id="IPR050783">
    <property type="entry name" value="Oxylipin_biosynth_metab"/>
</dbReference>
<name>M3D8K3_SPHMS</name>
<keyword evidence="4 14" id="KW-0349">Heme</keyword>
<dbReference type="GO" id="GO:0004601">
    <property type="term" value="F:peroxidase activity"/>
    <property type="evidence" value="ECO:0007669"/>
    <property type="project" value="UniProtKB-KW"/>
</dbReference>
<dbReference type="GO" id="GO:0046872">
    <property type="term" value="F:metal ion binding"/>
    <property type="evidence" value="ECO:0007669"/>
    <property type="project" value="UniProtKB-KW"/>
</dbReference>
<dbReference type="Proteomes" id="UP000016931">
    <property type="component" value="Unassembled WGS sequence"/>
</dbReference>
<evidence type="ECO:0000313" key="16">
    <source>
        <dbReference type="Proteomes" id="UP000016931"/>
    </source>
</evidence>
<dbReference type="STRING" id="692275.M3D8K3"/>
<dbReference type="Gene3D" id="1.10.640.10">
    <property type="entry name" value="Haem peroxidase domain superfamily, animal type"/>
    <property type="match status" value="1"/>
</dbReference>
<evidence type="ECO:0000256" key="3">
    <source>
        <dbReference type="ARBA" id="ARBA00022559"/>
    </source>
</evidence>
<dbReference type="AlphaFoldDB" id="M3D8K3"/>
<reference evidence="15 16" key="1">
    <citation type="journal article" date="2012" name="PLoS Pathog.">
        <title>Diverse lifestyles and strategies of plant pathogenesis encoded in the genomes of eighteen Dothideomycetes fungi.</title>
        <authorList>
            <person name="Ohm R.A."/>
            <person name="Feau N."/>
            <person name="Henrissat B."/>
            <person name="Schoch C.L."/>
            <person name="Horwitz B.A."/>
            <person name="Barry K.W."/>
            <person name="Condon B.J."/>
            <person name="Copeland A.C."/>
            <person name="Dhillon B."/>
            <person name="Glaser F."/>
            <person name="Hesse C.N."/>
            <person name="Kosti I."/>
            <person name="LaButti K."/>
            <person name="Lindquist E.A."/>
            <person name="Lucas S."/>
            <person name="Salamov A.A."/>
            <person name="Bradshaw R.E."/>
            <person name="Ciuffetti L."/>
            <person name="Hamelin R.C."/>
            <person name="Kema G.H.J."/>
            <person name="Lawrence C."/>
            <person name="Scott J.A."/>
            <person name="Spatafora J.W."/>
            <person name="Turgeon B.G."/>
            <person name="de Wit P.J.G.M."/>
            <person name="Zhong S."/>
            <person name="Goodwin S.B."/>
            <person name="Grigoriev I.V."/>
        </authorList>
    </citation>
    <scope>NUCLEOTIDE SEQUENCE [LARGE SCALE GENOMIC DNA]</scope>
    <source>
        <strain evidence="15 16">SO2202</strain>
    </source>
</reference>
<dbReference type="GO" id="GO:0006633">
    <property type="term" value="P:fatty acid biosynthetic process"/>
    <property type="evidence" value="ECO:0007669"/>
    <property type="project" value="UniProtKB-KW"/>
</dbReference>
<dbReference type="PROSITE" id="PS50292">
    <property type="entry name" value="PEROXIDASE_3"/>
    <property type="match status" value="1"/>
</dbReference>
<keyword evidence="12" id="KW-0443">Lipid metabolism</keyword>
<gene>
    <name evidence="15" type="ORF">SEPMUDRAFT_62816</name>
</gene>
<evidence type="ECO:0000256" key="4">
    <source>
        <dbReference type="ARBA" id="ARBA00022617"/>
    </source>
</evidence>
<dbReference type="HOGENOM" id="CLU_033051_0_0_1"/>
<dbReference type="GO" id="GO:0020037">
    <property type="term" value="F:heme binding"/>
    <property type="evidence" value="ECO:0007669"/>
    <property type="project" value="InterPro"/>
</dbReference>
<keyword evidence="3 15" id="KW-0575">Peroxidase</keyword>
<keyword evidence="11 14" id="KW-0408">Iron</keyword>
<protein>
    <submittedName>
        <fullName evidence="15">Heme peroxidase</fullName>
    </submittedName>
</protein>
<dbReference type="RefSeq" id="XP_016762571.1">
    <property type="nucleotide sequence ID" value="XM_016909612.1"/>
</dbReference>
<dbReference type="EMBL" id="KB456262">
    <property type="protein sequence ID" value="EMF14450.1"/>
    <property type="molecule type" value="Genomic_DNA"/>
</dbReference>
<evidence type="ECO:0000313" key="15">
    <source>
        <dbReference type="EMBL" id="EMF14450.1"/>
    </source>
</evidence>
<keyword evidence="13" id="KW-0275">Fatty acid biosynthesis</keyword>
<dbReference type="PRINTS" id="PR00457">
    <property type="entry name" value="ANPEROXIDASE"/>
</dbReference>
<evidence type="ECO:0000256" key="2">
    <source>
        <dbReference type="ARBA" id="ARBA00022516"/>
    </source>
</evidence>
<dbReference type="GO" id="GO:0006979">
    <property type="term" value="P:response to oxidative stress"/>
    <property type="evidence" value="ECO:0007669"/>
    <property type="project" value="InterPro"/>
</dbReference>
<keyword evidence="2" id="KW-0444">Lipid biosynthesis</keyword>
<evidence type="ECO:0000256" key="6">
    <source>
        <dbReference type="ARBA" id="ARBA00022767"/>
    </source>
</evidence>
<evidence type="ECO:0000256" key="12">
    <source>
        <dbReference type="ARBA" id="ARBA00023098"/>
    </source>
</evidence>
<dbReference type="PANTHER" id="PTHR11903:SF11">
    <property type="entry name" value="ALPHA-DIOXYGENASE 1"/>
    <property type="match status" value="1"/>
</dbReference>
<feature type="binding site" description="axial binding residue" evidence="14">
    <location>
        <position position="389"/>
    </location>
    <ligand>
        <name>heme b</name>
        <dbReference type="ChEBI" id="CHEBI:60344"/>
    </ligand>
    <ligandPart>
        <name>Fe</name>
        <dbReference type="ChEBI" id="CHEBI:18248"/>
    </ligandPart>
</feature>
<dbReference type="GO" id="GO:0016702">
    <property type="term" value="F:oxidoreductase activity, acting on single donors with incorporation of molecular oxygen, incorporation of two atoms of oxygen"/>
    <property type="evidence" value="ECO:0007669"/>
    <property type="project" value="TreeGrafter"/>
</dbReference>
<keyword evidence="5 14" id="KW-0479">Metal-binding</keyword>
<dbReference type="OrthoDB" id="823504at2759"/>